<proteinExistence type="predicted"/>
<dbReference type="AlphaFoldDB" id="A0A1H0IMC7"/>
<accession>A0A1H0IMC7</accession>
<dbReference type="OrthoDB" id="6885232at2"/>
<dbReference type="EMBL" id="FNIJ01000010">
    <property type="protein sequence ID" value="SDO32496.1"/>
    <property type="molecule type" value="Genomic_DNA"/>
</dbReference>
<protein>
    <submittedName>
        <fullName evidence="1">Uncharacterized protein</fullName>
    </submittedName>
</protein>
<keyword evidence="2" id="KW-1185">Reference proteome</keyword>
<evidence type="ECO:0000313" key="2">
    <source>
        <dbReference type="Proteomes" id="UP000242957"/>
    </source>
</evidence>
<evidence type="ECO:0000313" key="1">
    <source>
        <dbReference type="EMBL" id="SDO32496.1"/>
    </source>
</evidence>
<organism evidence="1 2">
    <name type="scientific">Pseudomonas jinjuensis</name>
    <dbReference type="NCBI Taxonomy" id="198616"/>
    <lineage>
        <taxon>Bacteria</taxon>
        <taxon>Pseudomonadati</taxon>
        <taxon>Pseudomonadota</taxon>
        <taxon>Gammaproteobacteria</taxon>
        <taxon>Pseudomonadales</taxon>
        <taxon>Pseudomonadaceae</taxon>
        <taxon>Pseudomonas</taxon>
    </lineage>
</organism>
<dbReference type="Pfam" id="PF03682">
    <property type="entry name" value="UPF0158"/>
    <property type="match status" value="1"/>
</dbReference>
<dbReference type="STRING" id="198616.SAMN05216193_11057"/>
<dbReference type="Proteomes" id="UP000242957">
    <property type="component" value="Unassembled WGS sequence"/>
</dbReference>
<name>A0A1H0IMC7_9PSED</name>
<dbReference type="InterPro" id="IPR005361">
    <property type="entry name" value="UPF0158"/>
</dbReference>
<gene>
    <name evidence="1" type="ORF">SAMN05216193_11057</name>
</gene>
<dbReference type="RefSeq" id="WP_084313022.1">
    <property type="nucleotide sequence ID" value="NZ_FNIJ01000010.1"/>
</dbReference>
<sequence length="144" mass="16064">MRPLTIDLDELAVALDTPGVDHYFDLANGQVVLAAMDENAAEFADLLENEPERLLPIDPLSAEQSLQLMRDFLPEVAEPHAYAALASALEGRRPVKAFHHVLMGYPVLLQAWQLYQADRLRQCALDWLAANDLQPAATHRPWGL</sequence>
<reference evidence="2" key="1">
    <citation type="submission" date="2016-10" db="EMBL/GenBank/DDBJ databases">
        <authorList>
            <person name="Varghese N."/>
            <person name="Submissions S."/>
        </authorList>
    </citation>
    <scope>NUCLEOTIDE SEQUENCE [LARGE SCALE GENOMIC DNA]</scope>
    <source>
        <strain evidence="2">JCM 21621</strain>
    </source>
</reference>